<dbReference type="CDD" id="cd22427">
    <property type="entry name" value="KH_I_FMR1_FXR_rpt3"/>
    <property type="match status" value="1"/>
</dbReference>
<feature type="compositionally biased region" description="Basic and acidic residues" evidence="16">
    <location>
        <begin position="612"/>
        <end position="634"/>
    </location>
</feature>
<keyword evidence="13" id="KW-0687">Ribonucleoprotein</keyword>
<dbReference type="GO" id="GO:0010494">
    <property type="term" value="C:cytoplasmic stress granule"/>
    <property type="evidence" value="ECO:0007669"/>
    <property type="project" value="UniProtKB-SubCell"/>
</dbReference>
<dbReference type="GO" id="GO:0043488">
    <property type="term" value="P:regulation of mRNA stability"/>
    <property type="evidence" value="ECO:0007669"/>
    <property type="project" value="TreeGrafter"/>
</dbReference>
<feature type="domain" description="Agenet-like" evidence="17">
    <location>
        <begin position="11"/>
        <end position="57"/>
    </location>
</feature>
<dbReference type="InterPro" id="IPR040472">
    <property type="entry name" value="FMRP_KH0"/>
</dbReference>
<dbReference type="SUPFAM" id="SSF54791">
    <property type="entry name" value="Eukaryotic type KH-domain (KH-domain type I)"/>
    <property type="match status" value="2"/>
</dbReference>
<dbReference type="GO" id="GO:0045727">
    <property type="term" value="P:positive regulation of translation"/>
    <property type="evidence" value="ECO:0007669"/>
    <property type="project" value="TreeGrafter"/>
</dbReference>
<proteinExistence type="inferred from homology"/>
<dbReference type="GO" id="GO:1990904">
    <property type="term" value="C:ribonucleoprotein complex"/>
    <property type="evidence" value="ECO:0007669"/>
    <property type="project" value="UniProtKB-KW"/>
</dbReference>
<dbReference type="Pfam" id="PF18336">
    <property type="entry name" value="Tudor_FRX1"/>
    <property type="match status" value="1"/>
</dbReference>
<keyword evidence="5" id="KW-0963">Cytoplasm</keyword>
<dbReference type="GO" id="GO:0045182">
    <property type="term" value="F:translation regulator activity"/>
    <property type="evidence" value="ECO:0007669"/>
    <property type="project" value="TreeGrafter"/>
</dbReference>
<keyword evidence="10" id="KW-0524">Neurogenesis</keyword>
<dbReference type="GO" id="GO:0048513">
    <property type="term" value="P:animal organ development"/>
    <property type="evidence" value="ECO:0007669"/>
    <property type="project" value="TreeGrafter"/>
</dbReference>
<dbReference type="Gene3D" id="3.30.1370.10">
    <property type="entry name" value="K Homology domain, type 1"/>
    <property type="match status" value="2"/>
</dbReference>
<dbReference type="GO" id="GO:0043005">
    <property type="term" value="C:neuron projection"/>
    <property type="evidence" value="ECO:0007669"/>
    <property type="project" value="UniProtKB-SubCell"/>
</dbReference>
<feature type="region of interest" description="Disordered" evidence="16">
    <location>
        <begin position="420"/>
        <end position="666"/>
    </location>
</feature>
<dbReference type="GO" id="GO:0005634">
    <property type="term" value="C:nucleus"/>
    <property type="evidence" value="ECO:0007669"/>
    <property type="project" value="TreeGrafter"/>
</dbReference>
<dbReference type="Pfam" id="PF00013">
    <property type="entry name" value="KH_1"/>
    <property type="match status" value="2"/>
</dbReference>
<dbReference type="SMART" id="SM00322">
    <property type="entry name" value="KH"/>
    <property type="match status" value="2"/>
</dbReference>
<feature type="compositionally biased region" description="Gly residues" evidence="16">
    <location>
        <begin position="456"/>
        <end position="473"/>
    </location>
</feature>
<evidence type="ECO:0000256" key="3">
    <source>
        <dbReference type="ARBA" id="ARBA00004487"/>
    </source>
</evidence>
<evidence type="ECO:0000256" key="5">
    <source>
        <dbReference type="ARBA" id="ARBA00022490"/>
    </source>
</evidence>
<keyword evidence="12" id="KW-0966">Cell projection</keyword>
<evidence type="ECO:0000256" key="8">
    <source>
        <dbReference type="ARBA" id="ARBA00022845"/>
    </source>
</evidence>
<dbReference type="FunFam" id="3.30.1370.10:FF:000054">
    <property type="entry name" value="Fragile X mental retardation protein 1"/>
    <property type="match status" value="1"/>
</dbReference>
<dbReference type="InterPro" id="IPR040148">
    <property type="entry name" value="FMR1"/>
</dbReference>
<evidence type="ECO:0000256" key="11">
    <source>
        <dbReference type="ARBA" id="ARBA00023018"/>
    </source>
</evidence>
<name>A0A131YXL8_RHIAP</name>
<keyword evidence="8" id="KW-0810">Translation regulation</keyword>
<accession>A0A131YXL8</accession>
<dbReference type="CDD" id="cd20402">
    <property type="entry name" value="Tudor_Agenet_FMRP-like_rpt1"/>
    <property type="match status" value="1"/>
</dbReference>
<dbReference type="Pfam" id="PF17904">
    <property type="entry name" value="KH_9"/>
    <property type="match status" value="1"/>
</dbReference>
<dbReference type="AlphaFoldDB" id="A0A131YXL8"/>
<dbReference type="InterPro" id="IPR004088">
    <property type="entry name" value="KH_dom_type_1"/>
</dbReference>
<dbReference type="FunFam" id="3.30.1370.10:FF:000004">
    <property type="entry name" value="Fragile X mental retardation 1, isoform CRA_e"/>
    <property type="match status" value="1"/>
</dbReference>
<evidence type="ECO:0000256" key="15">
    <source>
        <dbReference type="PROSITE-ProRule" id="PRU00117"/>
    </source>
</evidence>
<dbReference type="GO" id="GO:0099577">
    <property type="term" value="P:regulation of translation at presynapse, modulating synaptic transmission"/>
    <property type="evidence" value="ECO:0007669"/>
    <property type="project" value="TreeGrafter"/>
</dbReference>
<evidence type="ECO:0000256" key="13">
    <source>
        <dbReference type="ARBA" id="ARBA00023274"/>
    </source>
</evidence>
<feature type="domain" description="Agenet-like" evidence="17">
    <location>
        <begin position="70"/>
        <end position="122"/>
    </location>
</feature>
<feature type="region of interest" description="Disordered" evidence="16">
    <location>
        <begin position="218"/>
        <end position="241"/>
    </location>
</feature>
<evidence type="ECO:0000259" key="17">
    <source>
        <dbReference type="PROSITE" id="PS51641"/>
    </source>
</evidence>
<feature type="compositionally biased region" description="Polar residues" evidence="16">
    <location>
        <begin position="227"/>
        <end position="241"/>
    </location>
</feature>
<dbReference type="Pfam" id="PF05641">
    <property type="entry name" value="Agenet"/>
    <property type="match status" value="1"/>
</dbReference>
<evidence type="ECO:0000256" key="6">
    <source>
        <dbReference type="ARBA" id="ARBA00022491"/>
    </source>
</evidence>
<evidence type="ECO:0000256" key="12">
    <source>
        <dbReference type="ARBA" id="ARBA00023273"/>
    </source>
</evidence>
<dbReference type="GO" id="GO:0048170">
    <property type="term" value="P:positive regulation of long-term neuronal synaptic plasticity"/>
    <property type="evidence" value="ECO:0007669"/>
    <property type="project" value="TreeGrafter"/>
</dbReference>
<feature type="compositionally biased region" description="Low complexity" evidence="16">
    <location>
        <begin position="571"/>
        <end position="587"/>
    </location>
</feature>
<evidence type="ECO:0000256" key="9">
    <source>
        <dbReference type="ARBA" id="ARBA00022884"/>
    </source>
</evidence>
<feature type="compositionally biased region" description="Basic residues" evidence="16">
    <location>
        <begin position="553"/>
        <end position="564"/>
    </location>
</feature>
<dbReference type="PANTHER" id="PTHR10603:SF7">
    <property type="entry name" value="FRAGILE X MESSENGER RIBONUCLEOPROTEIN 1 HOMOLOG"/>
    <property type="match status" value="1"/>
</dbReference>
<dbReference type="GO" id="GO:0007399">
    <property type="term" value="P:nervous system development"/>
    <property type="evidence" value="ECO:0007669"/>
    <property type="project" value="UniProtKB-KW"/>
</dbReference>
<dbReference type="EMBL" id="GEDV01005265">
    <property type="protein sequence ID" value="JAP83292.1"/>
    <property type="molecule type" value="Transcribed_RNA"/>
</dbReference>
<evidence type="ECO:0000256" key="4">
    <source>
        <dbReference type="ARBA" id="ARBA00006633"/>
    </source>
</evidence>
<keyword evidence="9 15" id="KW-0694">RNA-binding</keyword>
<protein>
    <submittedName>
        <fullName evidence="18">Fragile X mental retardation protein</fullName>
    </submittedName>
</protein>
<dbReference type="Gene3D" id="2.30.30.140">
    <property type="match status" value="2"/>
</dbReference>
<evidence type="ECO:0000256" key="1">
    <source>
        <dbReference type="ARBA" id="ARBA00004210"/>
    </source>
</evidence>
<reference evidence="18" key="1">
    <citation type="journal article" date="2016" name="Ticks Tick Borne Dis.">
        <title>De novo assembly and annotation of the salivary gland transcriptome of Rhipicephalus appendiculatus male and female ticks during blood feeding.</title>
        <authorList>
            <person name="de Castro M.H."/>
            <person name="de Klerk D."/>
            <person name="Pienaar R."/>
            <person name="Latif A.A."/>
            <person name="Rees D.J."/>
            <person name="Mans B.J."/>
        </authorList>
    </citation>
    <scope>NUCLEOTIDE SEQUENCE</scope>
    <source>
        <tissue evidence="18">Salivary glands</tissue>
    </source>
</reference>
<dbReference type="InterPro" id="IPR004087">
    <property type="entry name" value="KH_dom"/>
</dbReference>
<dbReference type="PANTHER" id="PTHR10603">
    <property type="entry name" value="FRAGILE X MENTAL RETARDATION SYNDROME-RELATED PROTEIN"/>
    <property type="match status" value="1"/>
</dbReference>
<evidence type="ECO:0000313" key="18">
    <source>
        <dbReference type="EMBL" id="JAP83292.1"/>
    </source>
</evidence>
<organism evidence="18">
    <name type="scientific">Rhipicephalus appendiculatus</name>
    <name type="common">Brown ear tick</name>
    <dbReference type="NCBI Taxonomy" id="34631"/>
    <lineage>
        <taxon>Eukaryota</taxon>
        <taxon>Metazoa</taxon>
        <taxon>Ecdysozoa</taxon>
        <taxon>Arthropoda</taxon>
        <taxon>Chelicerata</taxon>
        <taxon>Arachnida</taxon>
        <taxon>Acari</taxon>
        <taxon>Parasitiformes</taxon>
        <taxon>Ixodida</taxon>
        <taxon>Ixodoidea</taxon>
        <taxon>Ixodidae</taxon>
        <taxon>Rhipicephalinae</taxon>
        <taxon>Rhipicephalus</taxon>
        <taxon>Rhipicephalus</taxon>
    </lineage>
</organism>
<keyword evidence="7" id="KW-0677">Repeat</keyword>
<comment type="subcellular location">
    <subcellularLocation>
        <location evidence="3">Cell projection</location>
        <location evidence="3">Neuron projection</location>
    </subcellularLocation>
    <subcellularLocation>
        <location evidence="1">Cytoplasm</location>
        <location evidence="1">Stress granule</location>
    </subcellularLocation>
    <subcellularLocation>
        <location evidence="2">Perikaryon</location>
    </subcellularLocation>
    <subcellularLocation>
        <location evidence="14">Synapse</location>
    </subcellularLocation>
</comment>
<dbReference type="InterPro" id="IPR008395">
    <property type="entry name" value="Agenet-like_dom"/>
</dbReference>
<dbReference type="GO" id="GO:0043204">
    <property type="term" value="C:perikaryon"/>
    <property type="evidence" value="ECO:0007669"/>
    <property type="project" value="UniProtKB-SubCell"/>
</dbReference>
<feature type="compositionally biased region" description="Low complexity" evidence="16">
    <location>
        <begin position="635"/>
        <end position="650"/>
    </location>
</feature>
<dbReference type="PROSITE" id="PS51641">
    <property type="entry name" value="AGENET_LIKE"/>
    <property type="match status" value="2"/>
</dbReference>
<keyword evidence="11" id="KW-0770">Synapse</keyword>
<dbReference type="InterPro" id="IPR041560">
    <property type="entry name" value="Tudor_FRM1"/>
</dbReference>
<evidence type="ECO:0000256" key="14">
    <source>
        <dbReference type="ARBA" id="ARBA00034103"/>
    </source>
</evidence>
<dbReference type="InterPro" id="IPR036612">
    <property type="entry name" value="KH_dom_type_1_sf"/>
</dbReference>
<comment type="similarity">
    <text evidence="4">Belongs to the FMR1 family.</text>
</comment>
<evidence type="ECO:0000256" key="2">
    <source>
        <dbReference type="ARBA" id="ARBA00004484"/>
    </source>
</evidence>
<dbReference type="GO" id="GO:0098793">
    <property type="term" value="C:presynapse"/>
    <property type="evidence" value="ECO:0007669"/>
    <property type="project" value="GOC"/>
</dbReference>
<dbReference type="PROSITE" id="PS50084">
    <property type="entry name" value="KH_TYPE_1"/>
    <property type="match status" value="2"/>
</dbReference>
<dbReference type="CDD" id="cd22425">
    <property type="entry name" value="KH_I_FMR1_FXR_rpt1"/>
    <property type="match status" value="1"/>
</dbReference>
<dbReference type="GO" id="GO:0051028">
    <property type="term" value="P:mRNA transport"/>
    <property type="evidence" value="ECO:0007669"/>
    <property type="project" value="TreeGrafter"/>
</dbReference>
<dbReference type="CDD" id="cd22426">
    <property type="entry name" value="KH_I_FMR1_FXR_rpt2"/>
    <property type="match status" value="1"/>
</dbReference>
<dbReference type="FunFam" id="2.30.30.140:FF:000002">
    <property type="entry name" value="Fragile X mental retardation 1, isoform CRA_e"/>
    <property type="match status" value="1"/>
</dbReference>
<evidence type="ECO:0000256" key="7">
    <source>
        <dbReference type="ARBA" id="ARBA00022737"/>
    </source>
</evidence>
<keyword evidence="6" id="KW-0678">Repressor</keyword>
<evidence type="ECO:0000256" key="10">
    <source>
        <dbReference type="ARBA" id="ARBA00022902"/>
    </source>
</evidence>
<dbReference type="GO" id="GO:0003730">
    <property type="term" value="F:mRNA 3'-UTR binding"/>
    <property type="evidence" value="ECO:0007669"/>
    <property type="project" value="TreeGrafter"/>
</dbReference>
<evidence type="ECO:0000256" key="16">
    <source>
        <dbReference type="SAM" id="MobiDB-lite"/>
    </source>
</evidence>
<sequence>MMLMTVKMEDLAVEVRGENGAHYKAFVVDVHENDITVAFENDWQPPNKFPFQRVRLPSSARGDEIFTEGQEVEVFSKANEQEASGWWEARVKMTKGDFHVVEYQGWDTAYSEIVPSDRLRPKNPNPPITKNTFTKFELDVPDDLREYCGSSKDDSAHKEFKKAIGAAVVRYIPSKQCLMVIARSEAAKKRAEMMSEIYYRNLRQKLILLSKTEEAARQLESRKSSQRGDPNSKQKSTRLQSSSGFVEEFSVREDLMGLAIGAHGANIQNARKLDGVTGIELQEATCTFKIFGETEESVKTARGMLEYAEESIQVPRLLVGKVIGKNGRIIQEMVDKSGVVRVKIEGDNENESPREELPHSTWQGKADASDIIGPPMVPFVFVGTVESIGNARILLEYHLAHLKEVEKLRQEKLEIDQQLRSQLGAPPMGGGGRRGGLSYHPASEHHEGGPPPPAMGRGGRGRGGPPRGGGAPWGGRRWAAGGDGGGRYGSSAGFRSDRQNGPPELPRRGGGGGGGRDRRRVTDEDESLLDSHEVSSVASLDRESVTSTEGPRNRRPNQKRRPRRYGGPEGGPQQSQSQQSQQQAGSGDRVAARSFSEPRDAKEGNAAQPLPPRDRKSEPKERPATRKVNGEVRADNTAAPAPAATGAPAKTRPPRQDEASLVNGAK</sequence>